<dbReference type="Pfam" id="PF00148">
    <property type="entry name" value="Oxidored_nitro"/>
    <property type="match status" value="1"/>
</dbReference>
<comment type="caution">
    <text evidence="5">The sequence shown here is derived from an EMBL/GenBank/DDBJ whole genome shotgun (WGS) entry which is preliminary data.</text>
</comment>
<dbReference type="GO" id="GO:0009399">
    <property type="term" value="P:nitrogen fixation"/>
    <property type="evidence" value="ECO:0007669"/>
    <property type="project" value="InterPro"/>
</dbReference>
<dbReference type="EMBL" id="MFNE01000038">
    <property type="protein sequence ID" value="OGG94497.1"/>
    <property type="molecule type" value="Genomic_DNA"/>
</dbReference>
<evidence type="ECO:0000313" key="5">
    <source>
        <dbReference type="EMBL" id="OGG94497.1"/>
    </source>
</evidence>
<sequence length="427" mass="46522">MSASLLANPIKLSQPAGAALAFMGIKGAVPLWHGVQGCTAFAKILFIGHFREPFPFQTTALAQTSVVMGGDPNVIEAVDNLASSSLIGLLTTGVAETSGVDLGRLEKEIAIRHPKLKLAAVSTPDFEGSLQTGWVKACEVMLNRLVAPKTETKPKQVLFLMGPYFTPGEVEELRELCEFLGLDPLFFPDLGDSLLGYLGEEENAKGAIGGIEVEQIKGLSNSALVISLGQSMKALGQRFSFGSQTNWAHFDHLAQLDELDSFYLKLLELAGLTELPKRLAKQRAHFLDVLLDTEYYFYEKSVALVGDPELIHRWRAPLTSMGLKCRAYSGVRFEEEPAKDLKEVEADLSINPANLLLGNSHVAELAEYLDLAALRTGYPVEDQIGEPTQVRLGYKGAAHLFTQVANALMEQLEHATPYQSPLQATLL</sequence>
<evidence type="ECO:0000256" key="2">
    <source>
        <dbReference type="ARBA" id="ARBA00005155"/>
    </source>
</evidence>
<dbReference type="Gene3D" id="3.40.50.1980">
    <property type="entry name" value="Nitrogenase molybdenum iron protein domain"/>
    <property type="match status" value="4"/>
</dbReference>
<protein>
    <submittedName>
        <fullName evidence="5">Nitrogenase iron-molybdenum cofactor biosynthesis protein NifN</fullName>
    </submittedName>
</protein>
<evidence type="ECO:0000313" key="6">
    <source>
        <dbReference type="Proteomes" id="UP000178449"/>
    </source>
</evidence>
<dbReference type="PANTHER" id="PTHR33712">
    <property type="entry name" value="LIGHT-INDEPENDENT PROTOCHLOROPHYLLIDE REDUCTASE SUBUNIT B"/>
    <property type="match status" value="1"/>
</dbReference>
<dbReference type="InterPro" id="IPR000510">
    <property type="entry name" value="Nase/OxRdtase_comp1"/>
</dbReference>
<accession>A0A1F6G8R1</accession>
<comment type="pathway">
    <text evidence="2">Cofactor biosynthesis; Fe-Mo cofactor biosynthesis.</text>
</comment>
<dbReference type="STRING" id="1817772.A2527_01435"/>
<dbReference type="SUPFAM" id="SSF53807">
    <property type="entry name" value="Helical backbone' metal receptor"/>
    <property type="match status" value="1"/>
</dbReference>
<evidence type="ECO:0000256" key="3">
    <source>
        <dbReference type="ARBA" id="ARBA00011002"/>
    </source>
</evidence>
<dbReference type="GO" id="GO:0065003">
    <property type="term" value="P:protein-containing complex assembly"/>
    <property type="evidence" value="ECO:0007669"/>
    <property type="project" value="InterPro"/>
</dbReference>
<dbReference type="Gene3D" id="1.20.89.10">
    <property type="entry name" value="Nitrogenase Molybdenum-iron Protein, subunit B, domain 4"/>
    <property type="match status" value="1"/>
</dbReference>
<reference evidence="5 6" key="1">
    <citation type="journal article" date="2016" name="Nat. Commun.">
        <title>Thousands of microbial genomes shed light on interconnected biogeochemical processes in an aquifer system.</title>
        <authorList>
            <person name="Anantharaman K."/>
            <person name="Brown C.T."/>
            <person name="Hug L.A."/>
            <person name="Sharon I."/>
            <person name="Castelle C.J."/>
            <person name="Probst A.J."/>
            <person name="Thomas B.C."/>
            <person name="Singh A."/>
            <person name="Wilkins M.J."/>
            <person name="Karaoz U."/>
            <person name="Brodie E.L."/>
            <person name="Williams K.H."/>
            <person name="Hubbard S.S."/>
            <person name="Banfield J.F."/>
        </authorList>
    </citation>
    <scope>NUCLEOTIDE SEQUENCE [LARGE SCALE GENOMIC DNA]</scope>
</reference>
<feature type="domain" description="Nitrogenase/oxidoreductase component 1" evidence="4">
    <location>
        <begin position="13"/>
        <end position="408"/>
    </location>
</feature>
<evidence type="ECO:0000259" key="4">
    <source>
        <dbReference type="Pfam" id="PF00148"/>
    </source>
</evidence>
<dbReference type="InterPro" id="IPR005975">
    <property type="entry name" value="Nase_Mo-Fe_CF"/>
</dbReference>
<dbReference type="InterPro" id="IPR050152">
    <property type="entry name" value="ChlB/BchB/BchZ"/>
</dbReference>
<gene>
    <name evidence="5" type="ORF">A2527_01435</name>
</gene>
<comment type="similarity">
    <text evidence="3">Belongs to the NifD/NifK/NifE/NifN family.</text>
</comment>
<dbReference type="PANTHER" id="PTHR33712:SF7">
    <property type="entry name" value="LIGHT-INDEPENDENT PROTOCHLOROPHYLLIDE REDUCTASE SUBUNIT B"/>
    <property type="match status" value="1"/>
</dbReference>
<dbReference type="NCBIfam" id="TIGR01285">
    <property type="entry name" value="nifN"/>
    <property type="match status" value="1"/>
</dbReference>
<proteinExistence type="inferred from homology"/>
<evidence type="ECO:0000256" key="1">
    <source>
        <dbReference type="ARBA" id="ARBA00003171"/>
    </source>
</evidence>
<dbReference type="Proteomes" id="UP000178449">
    <property type="component" value="Unassembled WGS sequence"/>
</dbReference>
<name>A0A1F6G8R1_9PROT</name>
<dbReference type="GO" id="GO:0016491">
    <property type="term" value="F:oxidoreductase activity"/>
    <property type="evidence" value="ECO:0007669"/>
    <property type="project" value="InterPro"/>
</dbReference>
<dbReference type="UniPathway" id="UPA00782"/>
<comment type="function">
    <text evidence="1">This protein may play a role in the biosynthesis of the prosthetic group of nitrogenase (FeMo cofactor).</text>
</comment>
<organism evidence="5 6">
    <name type="scientific">Candidatus Lambdaproteobacteria bacterium RIFOXYD2_FULL_50_16</name>
    <dbReference type="NCBI Taxonomy" id="1817772"/>
    <lineage>
        <taxon>Bacteria</taxon>
        <taxon>Pseudomonadati</taxon>
        <taxon>Pseudomonadota</taxon>
        <taxon>Candidatus Lambdaproteobacteria</taxon>
    </lineage>
</organism>
<dbReference type="AlphaFoldDB" id="A0A1F6G8R1"/>